<organism evidence="4 5">
    <name type="scientific">Roseovarius albus</name>
    <dbReference type="NCBI Taxonomy" id="1247867"/>
    <lineage>
        <taxon>Bacteria</taxon>
        <taxon>Pseudomonadati</taxon>
        <taxon>Pseudomonadota</taxon>
        <taxon>Alphaproteobacteria</taxon>
        <taxon>Rhodobacterales</taxon>
        <taxon>Roseobacteraceae</taxon>
        <taxon>Roseovarius</taxon>
    </lineage>
</organism>
<evidence type="ECO:0000256" key="2">
    <source>
        <dbReference type="ARBA" id="ARBA00023235"/>
    </source>
</evidence>
<dbReference type="Proteomes" id="UP000193061">
    <property type="component" value="Unassembled WGS sequence"/>
</dbReference>
<dbReference type="NCBIfam" id="TIGR00654">
    <property type="entry name" value="PhzF_family"/>
    <property type="match status" value="1"/>
</dbReference>
<dbReference type="RefSeq" id="WP_085804665.1">
    <property type="nucleotide sequence ID" value="NZ_FWFX01000002.1"/>
</dbReference>
<name>A0A1X6YMT1_9RHOB</name>
<dbReference type="PANTHER" id="PTHR13774:SF39">
    <property type="entry name" value="BIOSYNTHESIS PROTEIN, PUTATIVE-RELATED"/>
    <property type="match status" value="1"/>
</dbReference>
<dbReference type="EMBL" id="FWFX01000002">
    <property type="protein sequence ID" value="SLN26045.1"/>
    <property type="molecule type" value="Genomic_DNA"/>
</dbReference>
<dbReference type="SUPFAM" id="SSF54506">
    <property type="entry name" value="Diaminopimelate epimerase-like"/>
    <property type="match status" value="1"/>
</dbReference>
<dbReference type="GO" id="GO:0005737">
    <property type="term" value="C:cytoplasm"/>
    <property type="evidence" value="ECO:0007669"/>
    <property type="project" value="TreeGrafter"/>
</dbReference>
<protein>
    <submittedName>
        <fullName evidence="4">Trans-2,3-dihydro-3-hydroxyanthranilate isomerase</fullName>
        <ecNumber evidence="4">5.3.3.17</ecNumber>
    </submittedName>
</protein>
<reference evidence="4 5" key="1">
    <citation type="submission" date="2017-03" db="EMBL/GenBank/DDBJ databases">
        <authorList>
            <person name="Afonso C.L."/>
            <person name="Miller P.J."/>
            <person name="Scott M.A."/>
            <person name="Spackman E."/>
            <person name="Goraichik I."/>
            <person name="Dimitrov K.M."/>
            <person name="Suarez D.L."/>
            <person name="Swayne D.E."/>
        </authorList>
    </citation>
    <scope>NUCLEOTIDE SEQUENCE [LARGE SCALE GENOMIC DNA]</scope>
    <source>
        <strain evidence="4 5">CECT 7450</strain>
    </source>
</reference>
<feature type="active site" evidence="3">
    <location>
        <position position="44"/>
    </location>
</feature>
<evidence type="ECO:0000256" key="3">
    <source>
        <dbReference type="PIRSR" id="PIRSR016184-1"/>
    </source>
</evidence>
<comment type="similarity">
    <text evidence="1">Belongs to the PhzF family.</text>
</comment>
<proteinExistence type="inferred from homology"/>
<gene>
    <name evidence="4" type="primary">phzF_1</name>
    <name evidence="4" type="ORF">ROA7450_01087</name>
</gene>
<dbReference type="OrthoDB" id="9788221at2"/>
<dbReference type="AlphaFoldDB" id="A0A1X6YMT1"/>
<sequence length="275" mass="29061">MNIQKLASFTQDTNGGNPAGVVIGDVLPEAAIMQKVAADVGYSETVFAAPESNGFRARYFAPQQEVPFCGHATIALGAALGQAFGAKEYDLTLNDASISVTAYQEGSAWGAKLVSPPTRHQPVEEVALGAFLDLFGLEYNDLDPDIAPALVHGGADHLLLPLARHDLLKEMSYDFDAGAALMQKHKLVTINLIWRKSAEQIHSRNPFAGHGVYEDPATGAAAAALAGYLRDAGYQGTAFEVIQGVEMGRPSRLHVKPRAGLGAPVEISGLTAPIT</sequence>
<dbReference type="PANTHER" id="PTHR13774">
    <property type="entry name" value="PHENAZINE BIOSYNTHESIS PROTEIN"/>
    <property type="match status" value="1"/>
</dbReference>
<keyword evidence="2 4" id="KW-0413">Isomerase</keyword>
<keyword evidence="5" id="KW-1185">Reference proteome</keyword>
<dbReference type="InterPro" id="IPR003719">
    <property type="entry name" value="Phenazine_PhzF-like"/>
</dbReference>
<dbReference type="GO" id="GO:0102943">
    <property type="term" value="F:trans-2,3-dihydro-3-hydroxy-anthranilate isomerase activity"/>
    <property type="evidence" value="ECO:0007669"/>
    <property type="project" value="UniProtKB-EC"/>
</dbReference>
<dbReference type="PIRSF" id="PIRSF016184">
    <property type="entry name" value="PhzC_PhzF"/>
    <property type="match status" value="1"/>
</dbReference>
<dbReference type="Gene3D" id="3.10.310.10">
    <property type="entry name" value="Diaminopimelate Epimerase, Chain A, domain 1"/>
    <property type="match status" value="2"/>
</dbReference>
<evidence type="ECO:0000256" key="1">
    <source>
        <dbReference type="ARBA" id="ARBA00008270"/>
    </source>
</evidence>
<dbReference type="EC" id="5.3.3.17" evidence="4"/>
<accession>A0A1X6YMT1</accession>
<dbReference type="Pfam" id="PF02567">
    <property type="entry name" value="PhzC-PhzF"/>
    <property type="match status" value="1"/>
</dbReference>
<evidence type="ECO:0000313" key="4">
    <source>
        <dbReference type="EMBL" id="SLN26045.1"/>
    </source>
</evidence>
<evidence type="ECO:0000313" key="5">
    <source>
        <dbReference type="Proteomes" id="UP000193061"/>
    </source>
</evidence>